<dbReference type="RefSeq" id="WP_163137082.1">
    <property type="nucleotide sequence ID" value="NZ_JAAILA010000014.1"/>
</dbReference>
<feature type="signal peptide" evidence="1">
    <location>
        <begin position="1"/>
        <end position="25"/>
    </location>
</feature>
<dbReference type="Proteomes" id="UP000472827">
    <property type="component" value="Unassembled WGS sequence"/>
</dbReference>
<gene>
    <name evidence="2" type="ORF">G4923_11145</name>
</gene>
<keyword evidence="3" id="KW-1185">Reference proteome</keyword>
<evidence type="ECO:0000313" key="2">
    <source>
        <dbReference type="EMBL" id="NEX89259.1"/>
    </source>
</evidence>
<comment type="caution">
    <text evidence="2">The sequence shown here is derived from an EMBL/GenBank/DDBJ whole genome shotgun (WGS) entry which is preliminary data.</text>
</comment>
<proteinExistence type="predicted"/>
<dbReference type="EMBL" id="JAAILA010000014">
    <property type="protein sequence ID" value="NEX89259.1"/>
    <property type="molecule type" value="Genomic_DNA"/>
</dbReference>
<keyword evidence="1" id="KW-0732">Signal</keyword>
<organism evidence="2 3">
    <name type="scientific">Aeromonas rivipollensis</name>
    <dbReference type="NCBI Taxonomy" id="948519"/>
    <lineage>
        <taxon>Bacteria</taxon>
        <taxon>Pseudomonadati</taxon>
        <taxon>Pseudomonadota</taxon>
        <taxon>Gammaproteobacteria</taxon>
        <taxon>Aeromonadales</taxon>
        <taxon>Aeromonadaceae</taxon>
        <taxon>Aeromonas</taxon>
    </lineage>
</organism>
<evidence type="ECO:0000313" key="3">
    <source>
        <dbReference type="Proteomes" id="UP000472827"/>
    </source>
</evidence>
<feature type="chain" id="PRO_5047268346" evidence="1">
    <location>
        <begin position="26"/>
        <end position="160"/>
    </location>
</feature>
<sequence length="160" mass="18189">MPISCKQCKALLLGALFLLMPAAQAAGMLARYKDYRERVFDSQGQLQYQLITREYLQRMPSGRPSLSSLFALREMQRESLQLKQGTLMVDAAIVHFQHGYYQDGQLMMGGTEVTLPEGRLHAASLRFDPVHQVLDAPRAMLLSFSGDVLGQYRNYHRPLR</sequence>
<accession>A0ABX0CZL2</accession>
<evidence type="ECO:0000256" key="1">
    <source>
        <dbReference type="SAM" id="SignalP"/>
    </source>
</evidence>
<protein>
    <submittedName>
        <fullName evidence="2">Uncharacterized protein</fullName>
    </submittedName>
</protein>
<reference evidence="2 3" key="1">
    <citation type="submission" date="2020-02" db="EMBL/GenBank/DDBJ databases">
        <title>Genome sequencing of Aeromonas rivipollensis.</title>
        <authorList>
            <person name="Fono-Tamo Ubani E.K."/>
            <person name="Lekota K.E."/>
        </authorList>
    </citation>
    <scope>NUCLEOTIDE SEQUENCE [LARGE SCALE GENOMIC DNA]</scope>
    <source>
        <strain evidence="2 3">G78</strain>
    </source>
</reference>
<name>A0ABX0CZL2_9GAMM</name>